<feature type="transmembrane region" description="Helical" evidence="2">
    <location>
        <begin position="863"/>
        <end position="880"/>
    </location>
</feature>
<organism evidence="3 4">
    <name type="scientific">Chelatococcus albus</name>
    <dbReference type="NCBI Taxonomy" id="3047466"/>
    <lineage>
        <taxon>Bacteria</taxon>
        <taxon>Pseudomonadati</taxon>
        <taxon>Pseudomonadota</taxon>
        <taxon>Alphaproteobacteria</taxon>
        <taxon>Hyphomicrobiales</taxon>
        <taxon>Chelatococcaceae</taxon>
        <taxon>Chelatococcus</taxon>
    </lineage>
</organism>
<feature type="transmembrane region" description="Helical" evidence="2">
    <location>
        <begin position="742"/>
        <end position="760"/>
    </location>
</feature>
<evidence type="ECO:0000313" key="3">
    <source>
        <dbReference type="EMBL" id="MDJ1157766.1"/>
    </source>
</evidence>
<dbReference type="Pfam" id="PF10101">
    <property type="entry name" value="DUF2339"/>
    <property type="match status" value="1"/>
</dbReference>
<feature type="compositionally biased region" description="Pro residues" evidence="1">
    <location>
        <begin position="94"/>
        <end position="104"/>
    </location>
</feature>
<evidence type="ECO:0000313" key="4">
    <source>
        <dbReference type="Proteomes" id="UP001321492"/>
    </source>
</evidence>
<reference evidence="3 4" key="1">
    <citation type="submission" date="2023-05" db="EMBL/GenBank/DDBJ databases">
        <title>Chelatococcus sp. nov., a moderately thermophilic bacterium isolated from hot spring microbial mat.</title>
        <authorList>
            <person name="Hu C.-J."/>
            <person name="Li W.-J."/>
        </authorList>
    </citation>
    <scope>NUCLEOTIDE SEQUENCE [LARGE SCALE GENOMIC DNA]</scope>
    <source>
        <strain evidence="3 4">SYSU G07232</strain>
    </source>
</reference>
<feature type="transmembrane region" description="Helical" evidence="2">
    <location>
        <begin position="636"/>
        <end position="656"/>
    </location>
</feature>
<feature type="transmembrane region" description="Helical" evidence="2">
    <location>
        <begin position="431"/>
        <end position="450"/>
    </location>
</feature>
<feature type="transmembrane region" description="Helical" evidence="2">
    <location>
        <begin position="256"/>
        <end position="273"/>
    </location>
</feature>
<feature type="transmembrane region" description="Helical" evidence="2">
    <location>
        <begin position="612"/>
        <end position="629"/>
    </location>
</feature>
<evidence type="ECO:0000256" key="1">
    <source>
        <dbReference type="SAM" id="MobiDB-lite"/>
    </source>
</evidence>
<feature type="transmembrane region" description="Helical" evidence="2">
    <location>
        <begin position="337"/>
        <end position="355"/>
    </location>
</feature>
<feature type="transmembrane region" description="Helical" evidence="2">
    <location>
        <begin position="699"/>
        <end position="722"/>
    </location>
</feature>
<feature type="transmembrane region" description="Helical" evidence="2">
    <location>
        <begin position="574"/>
        <end position="592"/>
    </location>
</feature>
<feature type="transmembrane region" description="Helical" evidence="2">
    <location>
        <begin position="767"/>
        <end position="788"/>
    </location>
</feature>
<feature type="transmembrane region" description="Helical" evidence="2">
    <location>
        <begin position="205"/>
        <end position="225"/>
    </location>
</feature>
<dbReference type="EMBL" id="JASJEV010000003">
    <property type="protein sequence ID" value="MDJ1157766.1"/>
    <property type="molecule type" value="Genomic_DNA"/>
</dbReference>
<gene>
    <name evidence="3" type="ORF">QNA08_05920</name>
</gene>
<feature type="transmembrane region" description="Helical" evidence="2">
    <location>
        <begin position="285"/>
        <end position="302"/>
    </location>
</feature>
<dbReference type="RefSeq" id="WP_283739767.1">
    <property type="nucleotide sequence ID" value="NZ_JASJEV010000003.1"/>
</dbReference>
<feature type="transmembrane region" description="Helical" evidence="2">
    <location>
        <begin position="114"/>
        <end position="133"/>
    </location>
</feature>
<feature type="transmembrane region" description="Helical" evidence="2">
    <location>
        <begin position="525"/>
        <end position="545"/>
    </location>
</feature>
<keyword evidence="4" id="KW-1185">Reference proteome</keyword>
<keyword evidence="2" id="KW-0472">Membrane</keyword>
<feature type="transmembrane region" description="Helical" evidence="2">
    <location>
        <begin position="840"/>
        <end position="857"/>
    </location>
</feature>
<keyword evidence="2" id="KW-1133">Transmembrane helix</keyword>
<sequence>MATEIALILLVALAFPVAAIAGLLLALGLRRRTAALELRLTRLEAQIAAAVVPPARIEEAPSPPEEAAAPPEEETTPERLEPAADEPPAEALRPAPPHAAPAPPDFEEQLGSRWAVWVGGVALALGGILLVRYSIEQGWFGPGARIAAAALFSLALVTAGEWFRRQEGTGGLAGLPSAHVPGVLTAAGTISAFATAYAAHALYGFLGPAAAFALLGAIAVATMIAAALHGPALAPLGLVAALATPLLVASDEPKPWPVVIYLAFVVAAAYGLARLRLWRRLAQASAAGAALWGVVLILGAATGEHLPAMTHVIAQTALAAAFLVADPHRGTSDDAALPDFLALAVMAAFAALAVFAGDLAGDGGTRAAFTGVVAALQLVAGLAFAPAAGTTLLAAAVTAAALALWPVARLAAAEQPTVLPGPGGVPQPEALTFYLGFATVAGLAIGAAALRRLARGPRLPLVTAAFYAAAATTGVLALLLVVYWRVTAFSRSVPFGLAAGLLALAFVGATHLLRQRDDGTSPAIRLGIGATASAALAALALGLTFALDKGMLTVAFALSALAAAFVANRVGIPALRHAVGGVGLVVLGRIAWDPTIAGDDLGRTPILNWLLWGYGMPAASFWSAAQILARDGRDRVTRLCESLAILFAALLVFFEIRHFVHDGDPFAPDTGHVETGLFATTGLLFSLAMVRLDAARPDVVYRLASLAFGACTLIVAGFGLAAGQNPLFTGESVEGGALVNSLLVSYLLPAVAAAALALVARQTRPQWYVRTAAVVALALHVLYTGLEIRRLFQGDVVALWRPTGQAELWAYSAALIVVGALILAVGLLRGNRFLRLASAPYILAAVLKVFLFDLANLEGALRALSFIGLGLVLVAIGLAYQRLLARRPDQAAQTPGAPGA</sequence>
<feature type="transmembrane region" description="Helical" evidence="2">
    <location>
        <begin position="139"/>
        <end position="159"/>
    </location>
</feature>
<accession>A0ABT7AGJ8</accession>
<feature type="transmembrane region" description="Helical" evidence="2">
    <location>
        <begin position="180"/>
        <end position="199"/>
    </location>
</feature>
<dbReference type="PANTHER" id="PTHR38434">
    <property type="entry name" value="BLL2549 PROTEIN"/>
    <property type="match status" value="1"/>
</dbReference>
<dbReference type="PIRSF" id="PIRSF035905">
    <property type="entry name" value="UCP035905_mp"/>
    <property type="match status" value="1"/>
</dbReference>
<dbReference type="InterPro" id="IPR014600">
    <property type="entry name" value="UCP035905_mem"/>
</dbReference>
<keyword evidence="2" id="KW-0812">Transmembrane</keyword>
<feature type="transmembrane region" description="Helical" evidence="2">
    <location>
        <begin position="551"/>
        <end position="567"/>
    </location>
</feature>
<feature type="transmembrane region" description="Helical" evidence="2">
    <location>
        <begin position="676"/>
        <end position="692"/>
    </location>
</feature>
<protein>
    <submittedName>
        <fullName evidence="3">DUF2339 domain-containing protein</fullName>
    </submittedName>
</protein>
<dbReference type="PANTHER" id="PTHR38434:SF1">
    <property type="entry name" value="BLL2549 PROTEIN"/>
    <property type="match status" value="1"/>
</dbReference>
<feature type="transmembrane region" description="Helical" evidence="2">
    <location>
        <begin position="492"/>
        <end position="513"/>
    </location>
</feature>
<feature type="transmembrane region" description="Helical" evidence="2">
    <location>
        <begin position="808"/>
        <end position="828"/>
    </location>
</feature>
<dbReference type="Proteomes" id="UP001321492">
    <property type="component" value="Unassembled WGS sequence"/>
</dbReference>
<feature type="transmembrane region" description="Helical" evidence="2">
    <location>
        <begin position="6"/>
        <end position="29"/>
    </location>
</feature>
<comment type="caution">
    <text evidence="3">The sequence shown here is derived from an EMBL/GenBank/DDBJ whole genome shotgun (WGS) entry which is preliminary data.</text>
</comment>
<evidence type="ECO:0000256" key="2">
    <source>
        <dbReference type="SAM" id="Phobius"/>
    </source>
</evidence>
<feature type="transmembrane region" description="Helical" evidence="2">
    <location>
        <begin position="462"/>
        <end position="486"/>
    </location>
</feature>
<feature type="region of interest" description="Disordered" evidence="1">
    <location>
        <begin position="56"/>
        <end position="105"/>
    </location>
</feature>
<dbReference type="InterPro" id="IPR019286">
    <property type="entry name" value="DUF2339_TM"/>
</dbReference>
<name>A0ABT7AGJ8_9HYPH</name>
<proteinExistence type="predicted"/>